<dbReference type="OrthoDB" id="9791837at2"/>
<keyword evidence="1" id="KW-0808">Transferase</keyword>
<proteinExistence type="predicted"/>
<gene>
    <name evidence="1" type="ORF">CR152_22750</name>
</gene>
<dbReference type="InterPro" id="IPR029063">
    <property type="entry name" value="SAM-dependent_MTases_sf"/>
</dbReference>
<evidence type="ECO:0000313" key="2">
    <source>
        <dbReference type="Proteomes" id="UP000229897"/>
    </source>
</evidence>
<dbReference type="Pfam" id="PF13489">
    <property type="entry name" value="Methyltransf_23"/>
    <property type="match status" value="1"/>
</dbReference>
<dbReference type="RefSeq" id="WP_099878801.1">
    <property type="nucleotide sequence ID" value="NZ_CP024608.1"/>
</dbReference>
<organism evidence="1 2">
    <name type="scientific">Massilia violaceinigra</name>
    <dbReference type="NCBI Taxonomy" id="2045208"/>
    <lineage>
        <taxon>Bacteria</taxon>
        <taxon>Pseudomonadati</taxon>
        <taxon>Pseudomonadota</taxon>
        <taxon>Betaproteobacteria</taxon>
        <taxon>Burkholderiales</taxon>
        <taxon>Oxalobacteraceae</taxon>
        <taxon>Telluria group</taxon>
        <taxon>Massilia</taxon>
    </lineage>
</organism>
<keyword evidence="1" id="KW-0489">Methyltransferase</keyword>
<reference evidence="1" key="1">
    <citation type="submission" date="2017-10" db="EMBL/GenBank/DDBJ databases">
        <title>Massilia psychrophilum sp. nov., a novel purple-pigmented bacterium isolated from Tianshan glacier, Xinjiang Municipality, China.</title>
        <authorList>
            <person name="Wang H."/>
        </authorList>
    </citation>
    <scope>NUCLEOTIDE SEQUENCE [LARGE SCALE GENOMIC DNA]</scope>
    <source>
        <strain evidence="1">B2</strain>
    </source>
</reference>
<sequence length="227" mass="23961">MKPLSDQKIIDSWMKNSDPWTDAVRSGAIASRMLVTNQAIVDAVRSRAPASGIDIGCGEGWLVRALDGVAMVGVDVVPALIGQARAAGEGDFRVLSYEEIGAGKLSMAADVAVCNFSLLGKESVEGVFRAAHSFLAAGGALIVQTMHPAAACAAGDYRDGWRAGSWAGFGNAFSDPAPWYFRTLASWLGLFRDGGLRLVDLREPAHPETGTPLSLIMIGEMERLPAA</sequence>
<protein>
    <submittedName>
        <fullName evidence="1">SAM-dependent methyltransferase</fullName>
    </submittedName>
</protein>
<dbReference type="Gene3D" id="3.40.50.150">
    <property type="entry name" value="Vaccinia Virus protein VP39"/>
    <property type="match status" value="1"/>
</dbReference>
<dbReference type="Proteomes" id="UP000229897">
    <property type="component" value="Chromosome"/>
</dbReference>
<dbReference type="CDD" id="cd02440">
    <property type="entry name" value="AdoMet_MTases"/>
    <property type="match status" value="1"/>
</dbReference>
<dbReference type="GO" id="GO:0032259">
    <property type="term" value="P:methylation"/>
    <property type="evidence" value="ECO:0007669"/>
    <property type="project" value="UniProtKB-KW"/>
</dbReference>
<dbReference type="GO" id="GO:0008168">
    <property type="term" value="F:methyltransferase activity"/>
    <property type="evidence" value="ECO:0007669"/>
    <property type="project" value="UniProtKB-KW"/>
</dbReference>
<dbReference type="AlphaFoldDB" id="A0A2D2DPW8"/>
<accession>A0A2D2DPW8</accession>
<dbReference type="SUPFAM" id="SSF53335">
    <property type="entry name" value="S-adenosyl-L-methionine-dependent methyltransferases"/>
    <property type="match status" value="1"/>
</dbReference>
<dbReference type="EMBL" id="CP024608">
    <property type="protein sequence ID" value="ATQ77018.1"/>
    <property type="molecule type" value="Genomic_DNA"/>
</dbReference>
<evidence type="ECO:0000313" key="1">
    <source>
        <dbReference type="EMBL" id="ATQ77018.1"/>
    </source>
</evidence>
<name>A0A2D2DPW8_9BURK</name>
<keyword evidence="2" id="KW-1185">Reference proteome</keyword>
<dbReference type="KEGG" id="mass:CR152_22750"/>